<dbReference type="InterPro" id="IPR000182">
    <property type="entry name" value="GNAT_dom"/>
</dbReference>
<evidence type="ECO:0000313" key="3">
    <source>
        <dbReference type="Proteomes" id="UP000320811"/>
    </source>
</evidence>
<dbReference type="OrthoDB" id="424368at2"/>
<dbReference type="EMBL" id="VIWO01000005">
    <property type="protein sequence ID" value="TWF39755.1"/>
    <property type="molecule type" value="Genomic_DNA"/>
</dbReference>
<dbReference type="AlphaFoldDB" id="A0A561PNR9"/>
<dbReference type="PANTHER" id="PTHR43451">
    <property type="entry name" value="ACETYLTRANSFERASE (GNAT) FAMILY PROTEIN"/>
    <property type="match status" value="1"/>
</dbReference>
<comment type="caution">
    <text evidence="2">The sequence shown here is derived from an EMBL/GenBank/DDBJ whole genome shotgun (WGS) entry which is preliminary data.</text>
</comment>
<organism evidence="2 3">
    <name type="scientific">Chitinophaga polysaccharea</name>
    <dbReference type="NCBI Taxonomy" id="1293035"/>
    <lineage>
        <taxon>Bacteria</taxon>
        <taxon>Pseudomonadati</taxon>
        <taxon>Bacteroidota</taxon>
        <taxon>Chitinophagia</taxon>
        <taxon>Chitinophagales</taxon>
        <taxon>Chitinophagaceae</taxon>
        <taxon>Chitinophaga</taxon>
    </lineage>
</organism>
<dbReference type="Gene3D" id="3.40.630.30">
    <property type="match status" value="1"/>
</dbReference>
<proteinExistence type="predicted"/>
<dbReference type="PROSITE" id="PS51186">
    <property type="entry name" value="GNAT"/>
    <property type="match status" value="1"/>
</dbReference>
<keyword evidence="2" id="KW-0808">Transferase</keyword>
<feature type="domain" description="N-acetyltransferase" evidence="1">
    <location>
        <begin position="1"/>
        <end position="155"/>
    </location>
</feature>
<name>A0A561PNR9_9BACT</name>
<dbReference type="InterPro" id="IPR052564">
    <property type="entry name" value="N-acetyltrans/Recomb-assoc"/>
</dbReference>
<dbReference type="InterPro" id="IPR016181">
    <property type="entry name" value="Acyl_CoA_acyltransferase"/>
</dbReference>
<dbReference type="PANTHER" id="PTHR43451:SF1">
    <property type="entry name" value="ACETYLTRANSFERASE"/>
    <property type="match status" value="1"/>
</dbReference>
<dbReference type="CDD" id="cd04301">
    <property type="entry name" value="NAT_SF"/>
    <property type="match status" value="1"/>
</dbReference>
<dbReference type="Pfam" id="PF13673">
    <property type="entry name" value="Acetyltransf_10"/>
    <property type="match status" value="1"/>
</dbReference>
<dbReference type="SUPFAM" id="SSF55729">
    <property type="entry name" value="Acyl-CoA N-acyltransferases (Nat)"/>
    <property type="match status" value="1"/>
</dbReference>
<protein>
    <submittedName>
        <fullName evidence="2">Putative acetyltransferase</fullName>
    </submittedName>
</protein>
<dbReference type="GO" id="GO:0016747">
    <property type="term" value="F:acyltransferase activity, transferring groups other than amino-acyl groups"/>
    <property type="evidence" value="ECO:0007669"/>
    <property type="project" value="InterPro"/>
</dbReference>
<evidence type="ECO:0000259" key="1">
    <source>
        <dbReference type="PROSITE" id="PS51186"/>
    </source>
</evidence>
<keyword evidence="3" id="KW-1185">Reference proteome</keyword>
<gene>
    <name evidence="2" type="ORF">FHW36_105194</name>
</gene>
<sequence>MQIRTATLQDTGQLKSLYQGTIIHINSRHYNPEQVRAWAARGERITSLENKIKQQYFYVAVTPEDTITGFASVEADGELDMMFVHKDFQGKGIATLLIQRIFEKARELGLLSLTSYVSITARPFFEKMGFKVVETRQVDLGEVSLINYEMIKSLEPGQ</sequence>
<evidence type="ECO:0000313" key="2">
    <source>
        <dbReference type="EMBL" id="TWF39755.1"/>
    </source>
</evidence>
<dbReference type="RefSeq" id="WP_145670941.1">
    <property type="nucleotide sequence ID" value="NZ_VIWO01000005.1"/>
</dbReference>
<dbReference type="Proteomes" id="UP000320811">
    <property type="component" value="Unassembled WGS sequence"/>
</dbReference>
<accession>A0A561PNR9</accession>
<reference evidence="2 3" key="1">
    <citation type="submission" date="2019-06" db="EMBL/GenBank/DDBJ databases">
        <title>Sorghum-associated microbial communities from plants grown in Nebraska, USA.</title>
        <authorList>
            <person name="Schachtman D."/>
        </authorList>
    </citation>
    <scope>NUCLEOTIDE SEQUENCE [LARGE SCALE GENOMIC DNA]</scope>
    <source>
        <strain evidence="2 3">1209</strain>
    </source>
</reference>